<dbReference type="Pfam" id="PF13193">
    <property type="entry name" value="AMP-binding_C"/>
    <property type="match status" value="1"/>
</dbReference>
<dbReference type="Gene3D" id="3.30.300.30">
    <property type="match status" value="1"/>
</dbReference>
<comment type="caution">
    <text evidence="5">The sequence shown here is derived from an EMBL/GenBank/DDBJ whole genome shotgun (WGS) entry which is preliminary data.</text>
</comment>
<sequence>MEHPPDLLHGAARALDEHPDRLAVTGDGSVGLTYRELHASARSVVDGLQAVGARRGDRVVLRFDTTDAPLLAAAWLASLAGGFVAVPASPRFADADLRRIARDCGAAAVVGRPSVLDEDVPRVAAQDVRPLDGGSVLDGTSREAGTLASIIYTSGTTGRTKGVACPYGSLVSAPFAAGTVQVHAFPYDTSAAQNAMSRALLGSTTHVMSTFNPRHVVDVLEREGAGWLGVSPVMATMLLRSRALTGRRLDALRVVVLAGSATPPHVAAALAEALPRAAVTNHYTLTEAGQHFLRQVVDPARPQVLGRNGTTAQVSILDDDGTPLPAGQVGEIAFVVGCGPELRTYYGDATATASMYSPPGFLRTGDVGHVDELGDVHLTDRKKDLIIKGGLNISSAEVEAVLAAHPAVLDVAVFAVPDAALGELVAAAVVPGDGYRQEDLAAYARTHLGRDRAPDRWWVTGPLPRTATGKIAKAALRASLTVDRPAGSP</sequence>
<dbReference type="Gene3D" id="3.40.50.12780">
    <property type="entry name" value="N-terminal domain of ligase-like"/>
    <property type="match status" value="1"/>
</dbReference>
<evidence type="ECO:0000313" key="6">
    <source>
        <dbReference type="Proteomes" id="UP000604241"/>
    </source>
</evidence>
<dbReference type="PANTHER" id="PTHR43201:SF5">
    <property type="entry name" value="MEDIUM-CHAIN ACYL-COA LIGASE ACSF2, MITOCHONDRIAL"/>
    <property type="match status" value="1"/>
</dbReference>
<dbReference type="GO" id="GO:0016874">
    <property type="term" value="F:ligase activity"/>
    <property type="evidence" value="ECO:0007669"/>
    <property type="project" value="UniProtKB-KW"/>
</dbReference>
<name>A0ABR8Q9F4_9CELL</name>
<dbReference type="InterPro" id="IPR042099">
    <property type="entry name" value="ANL_N_sf"/>
</dbReference>
<evidence type="ECO:0000256" key="2">
    <source>
        <dbReference type="ARBA" id="ARBA00022598"/>
    </source>
</evidence>
<evidence type="ECO:0000259" key="3">
    <source>
        <dbReference type="Pfam" id="PF00501"/>
    </source>
</evidence>
<accession>A0ABR8Q9F4</accession>
<proteinExistence type="inferred from homology"/>
<evidence type="ECO:0000313" key="5">
    <source>
        <dbReference type="EMBL" id="MBD7917066.1"/>
    </source>
</evidence>
<dbReference type="SUPFAM" id="SSF56801">
    <property type="entry name" value="Acetyl-CoA synthetase-like"/>
    <property type="match status" value="1"/>
</dbReference>
<dbReference type="Pfam" id="PF00501">
    <property type="entry name" value="AMP-binding"/>
    <property type="match status" value="1"/>
</dbReference>
<dbReference type="Proteomes" id="UP000604241">
    <property type="component" value="Unassembled WGS sequence"/>
</dbReference>
<organism evidence="5 6">
    <name type="scientific">Cellulomonas avistercoris</name>
    <dbReference type="NCBI Taxonomy" id="2762242"/>
    <lineage>
        <taxon>Bacteria</taxon>
        <taxon>Bacillati</taxon>
        <taxon>Actinomycetota</taxon>
        <taxon>Actinomycetes</taxon>
        <taxon>Micrococcales</taxon>
        <taxon>Cellulomonadaceae</taxon>
        <taxon>Cellulomonas</taxon>
    </lineage>
</organism>
<comment type="similarity">
    <text evidence="1">Belongs to the ATP-dependent AMP-binding enzyme family.</text>
</comment>
<feature type="domain" description="AMP-binding enzyme C-terminal" evidence="4">
    <location>
        <begin position="397"/>
        <end position="470"/>
    </location>
</feature>
<dbReference type="PANTHER" id="PTHR43201">
    <property type="entry name" value="ACYL-COA SYNTHETASE"/>
    <property type="match status" value="1"/>
</dbReference>
<dbReference type="InterPro" id="IPR045851">
    <property type="entry name" value="AMP-bd_C_sf"/>
</dbReference>
<feature type="domain" description="AMP-dependent synthetase/ligase" evidence="3">
    <location>
        <begin position="13"/>
        <end position="333"/>
    </location>
</feature>
<evidence type="ECO:0000259" key="4">
    <source>
        <dbReference type="Pfam" id="PF13193"/>
    </source>
</evidence>
<dbReference type="InterPro" id="IPR000873">
    <property type="entry name" value="AMP-dep_synth/lig_dom"/>
</dbReference>
<gene>
    <name evidence="5" type="ORF">H9657_02055</name>
</gene>
<protein>
    <submittedName>
        <fullName evidence="5">Acyl--CoA ligase</fullName>
    </submittedName>
</protein>
<dbReference type="RefSeq" id="WP_191779794.1">
    <property type="nucleotide sequence ID" value="NZ_JACSQV010000001.1"/>
</dbReference>
<evidence type="ECO:0000256" key="1">
    <source>
        <dbReference type="ARBA" id="ARBA00006432"/>
    </source>
</evidence>
<keyword evidence="2 5" id="KW-0436">Ligase</keyword>
<keyword evidence="6" id="KW-1185">Reference proteome</keyword>
<reference evidence="5 6" key="1">
    <citation type="submission" date="2020-08" db="EMBL/GenBank/DDBJ databases">
        <title>A Genomic Blueprint of the Chicken Gut Microbiome.</title>
        <authorList>
            <person name="Gilroy R."/>
            <person name="Ravi A."/>
            <person name="Getino M."/>
            <person name="Pursley I."/>
            <person name="Horton D.L."/>
            <person name="Alikhan N.-F."/>
            <person name="Baker D."/>
            <person name="Gharbi K."/>
            <person name="Hall N."/>
            <person name="Watson M."/>
            <person name="Adriaenssens E.M."/>
            <person name="Foster-Nyarko E."/>
            <person name="Jarju S."/>
            <person name="Secka A."/>
            <person name="Antonio M."/>
            <person name="Oren A."/>
            <person name="Chaudhuri R."/>
            <person name="La Ragione R.M."/>
            <person name="Hildebrand F."/>
            <person name="Pallen M.J."/>
        </authorList>
    </citation>
    <scope>NUCLEOTIDE SEQUENCE [LARGE SCALE GENOMIC DNA]</scope>
    <source>
        <strain evidence="5 6">Sa3CUA2</strain>
    </source>
</reference>
<dbReference type="EMBL" id="JACSQV010000001">
    <property type="protein sequence ID" value="MBD7917066.1"/>
    <property type="molecule type" value="Genomic_DNA"/>
</dbReference>
<dbReference type="InterPro" id="IPR025110">
    <property type="entry name" value="AMP-bd_C"/>
</dbReference>